<dbReference type="SMART" id="SM00587">
    <property type="entry name" value="CHK"/>
    <property type="match status" value="1"/>
</dbReference>
<comment type="caution">
    <text evidence="2">The sequence shown here is derived from an EMBL/GenBank/DDBJ whole genome shotgun (WGS) entry which is preliminary data.</text>
</comment>
<dbReference type="Proteomes" id="UP001353858">
    <property type="component" value="Unassembled WGS sequence"/>
</dbReference>
<protein>
    <recommendedName>
        <fullName evidence="1">CHK kinase-like domain-containing protein</fullName>
    </recommendedName>
</protein>
<proteinExistence type="predicted"/>
<dbReference type="EMBL" id="JARPUR010000006">
    <property type="protein sequence ID" value="KAK4874386.1"/>
    <property type="molecule type" value="Genomic_DNA"/>
</dbReference>
<dbReference type="Gene3D" id="3.90.1200.10">
    <property type="match status" value="1"/>
</dbReference>
<sequence>MSIIQDNFPKHLLKNIINERFKSNIDIISTDVSYVVPPGENYVSELLRIVVKFSEEDRNGVQSVSLIVKSLPENELAQKYNEEMEFFSCELSIFRCILPMIEELEFRKCVAPKAYYLSTQPKNMIVIEDLSTLNYKVASRQEGLNLEHCLLSIEKLAYFHAASLALYEKNPKIMDEYTHGMIGKTEMFTNLFSVAFQETLNACEREPSLQKYYKKIKKDIKKKLYTSTERDPKFNVLNHGDFWCNNLMFQYDEDDNLKDVLFIDFQLSVFASPCVDLHYFISTSTSPEVKDNHINDIFHHYYNEFVTNVKILGVKSSILNWNDFKKVFSDKAYIGFTAMVMVLPYIKANKRDDASVLNFIKTDEEGSFRHHCFTNNNYLTAIKFLLPFYDNFGIFDD</sequence>
<dbReference type="InterPro" id="IPR011009">
    <property type="entry name" value="Kinase-like_dom_sf"/>
</dbReference>
<evidence type="ECO:0000259" key="1">
    <source>
        <dbReference type="SMART" id="SM00587"/>
    </source>
</evidence>
<dbReference type="PANTHER" id="PTHR11012:SF56">
    <property type="entry name" value="CHK KINASE-LIKE DOMAIN-CONTAINING PROTEIN-RELATED"/>
    <property type="match status" value="1"/>
</dbReference>
<dbReference type="InterPro" id="IPR004119">
    <property type="entry name" value="EcKL"/>
</dbReference>
<dbReference type="Pfam" id="PF02958">
    <property type="entry name" value="EcKL"/>
    <property type="match status" value="1"/>
</dbReference>
<evidence type="ECO:0000313" key="3">
    <source>
        <dbReference type="Proteomes" id="UP001353858"/>
    </source>
</evidence>
<dbReference type="AlphaFoldDB" id="A0AAN7P4V0"/>
<organism evidence="2 3">
    <name type="scientific">Aquatica leii</name>
    <dbReference type="NCBI Taxonomy" id="1421715"/>
    <lineage>
        <taxon>Eukaryota</taxon>
        <taxon>Metazoa</taxon>
        <taxon>Ecdysozoa</taxon>
        <taxon>Arthropoda</taxon>
        <taxon>Hexapoda</taxon>
        <taxon>Insecta</taxon>
        <taxon>Pterygota</taxon>
        <taxon>Neoptera</taxon>
        <taxon>Endopterygota</taxon>
        <taxon>Coleoptera</taxon>
        <taxon>Polyphaga</taxon>
        <taxon>Elateriformia</taxon>
        <taxon>Elateroidea</taxon>
        <taxon>Lampyridae</taxon>
        <taxon>Luciolinae</taxon>
        <taxon>Aquatica</taxon>
    </lineage>
</organism>
<reference evidence="3" key="1">
    <citation type="submission" date="2023-01" db="EMBL/GenBank/DDBJ databases">
        <title>Key to firefly adult light organ development and bioluminescence: homeobox transcription factors regulate luciferase expression and transportation to peroxisome.</title>
        <authorList>
            <person name="Fu X."/>
        </authorList>
    </citation>
    <scope>NUCLEOTIDE SEQUENCE [LARGE SCALE GENOMIC DNA]</scope>
</reference>
<dbReference type="InterPro" id="IPR015897">
    <property type="entry name" value="CHK_kinase-like"/>
</dbReference>
<dbReference type="SUPFAM" id="SSF56112">
    <property type="entry name" value="Protein kinase-like (PK-like)"/>
    <property type="match status" value="1"/>
</dbReference>
<evidence type="ECO:0000313" key="2">
    <source>
        <dbReference type="EMBL" id="KAK4874386.1"/>
    </source>
</evidence>
<feature type="domain" description="CHK kinase-like" evidence="1">
    <location>
        <begin position="125"/>
        <end position="311"/>
    </location>
</feature>
<accession>A0AAN7P4V0</accession>
<keyword evidence="3" id="KW-1185">Reference proteome</keyword>
<name>A0AAN7P4V0_9COLE</name>
<dbReference type="PANTHER" id="PTHR11012">
    <property type="entry name" value="PROTEIN KINASE-LIKE DOMAIN-CONTAINING"/>
    <property type="match status" value="1"/>
</dbReference>
<gene>
    <name evidence="2" type="ORF">RN001_013746</name>
</gene>